<evidence type="ECO:0000313" key="1">
    <source>
        <dbReference type="EMBL" id="GEU76075.1"/>
    </source>
</evidence>
<sequence length="272" mass="31558">MCIDYRKLSEIYLYSDCHQIRVHEDEIPKIAFRMRMDAMTLRGARVAFEDEFRATEETEVQGRSRVKRKLFRSCRNNMGNDPILELSEGSENYVVMRGAKVEMSKAENASIEILCGLDQRMKKIDGGDEVFRSAGKKEHQRSLGLLLQPEIPEWKWKKERFTMDSKSKLPRSSSGCDHSLGTRVDMSTAYHQTDGQSERTFWTLENMFRACVRNLVVVGILAFREMGFPTKIVTIRVEIRESKMIGIEMKQETTKVIVIKERLKEAKDCQEN</sequence>
<reference evidence="1" key="1">
    <citation type="journal article" date="2019" name="Sci. Rep.">
        <title>Draft genome of Tanacetum cinerariifolium, the natural source of mosquito coil.</title>
        <authorList>
            <person name="Yamashiro T."/>
            <person name="Shiraishi A."/>
            <person name="Satake H."/>
            <person name="Nakayama K."/>
        </authorList>
    </citation>
    <scope>NUCLEOTIDE SEQUENCE</scope>
</reference>
<protein>
    <recommendedName>
        <fullName evidence="2">Reverse transcriptase domain-containing protein</fullName>
    </recommendedName>
</protein>
<accession>A0A6L2MUM3</accession>
<name>A0A6L2MUM3_TANCI</name>
<proteinExistence type="predicted"/>
<dbReference type="AlphaFoldDB" id="A0A6L2MUM3"/>
<gene>
    <name evidence="1" type="ORF">Tci_048053</name>
</gene>
<evidence type="ECO:0008006" key="2">
    <source>
        <dbReference type="Google" id="ProtNLM"/>
    </source>
</evidence>
<comment type="caution">
    <text evidence="1">The sequence shown here is derived from an EMBL/GenBank/DDBJ whole genome shotgun (WGS) entry which is preliminary data.</text>
</comment>
<dbReference type="EMBL" id="BKCJ010007207">
    <property type="protein sequence ID" value="GEU76075.1"/>
    <property type="molecule type" value="Genomic_DNA"/>
</dbReference>
<organism evidence="1">
    <name type="scientific">Tanacetum cinerariifolium</name>
    <name type="common">Dalmatian daisy</name>
    <name type="synonym">Chrysanthemum cinerariifolium</name>
    <dbReference type="NCBI Taxonomy" id="118510"/>
    <lineage>
        <taxon>Eukaryota</taxon>
        <taxon>Viridiplantae</taxon>
        <taxon>Streptophyta</taxon>
        <taxon>Embryophyta</taxon>
        <taxon>Tracheophyta</taxon>
        <taxon>Spermatophyta</taxon>
        <taxon>Magnoliopsida</taxon>
        <taxon>eudicotyledons</taxon>
        <taxon>Gunneridae</taxon>
        <taxon>Pentapetalae</taxon>
        <taxon>asterids</taxon>
        <taxon>campanulids</taxon>
        <taxon>Asterales</taxon>
        <taxon>Asteraceae</taxon>
        <taxon>Asteroideae</taxon>
        <taxon>Anthemideae</taxon>
        <taxon>Anthemidinae</taxon>
        <taxon>Tanacetum</taxon>
    </lineage>
</organism>